<gene>
    <name evidence="1" type="ORF">SMN809_LOCUS39054</name>
</gene>
<dbReference type="Proteomes" id="UP000676336">
    <property type="component" value="Unassembled WGS sequence"/>
</dbReference>
<sequence>KRKNMGGVASKDQLIINALENQDAGELRTVLKDLSTEEIRNICKAYIPDDENQCTVLHYAIWQGMIQYTLVCFN</sequence>
<proteinExistence type="predicted"/>
<accession>A0A8S2Z6G0</accession>
<dbReference type="AlphaFoldDB" id="A0A8S2Z6G0"/>
<dbReference type="EMBL" id="CAJOBI010103854">
    <property type="protein sequence ID" value="CAF4600373.1"/>
    <property type="molecule type" value="Genomic_DNA"/>
</dbReference>
<evidence type="ECO:0000313" key="2">
    <source>
        <dbReference type="Proteomes" id="UP000676336"/>
    </source>
</evidence>
<evidence type="ECO:0000313" key="1">
    <source>
        <dbReference type="EMBL" id="CAF4600373.1"/>
    </source>
</evidence>
<comment type="caution">
    <text evidence="1">The sequence shown here is derived from an EMBL/GenBank/DDBJ whole genome shotgun (WGS) entry which is preliminary data.</text>
</comment>
<protein>
    <submittedName>
        <fullName evidence="1">Uncharacterized protein</fullName>
    </submittedName>
</protein>
<reference evidence="1" key="1">
    <citation type="submission" date="2021-02" db="EMBL/GenBank/DDBJ databases">
        <authorList>
            <person name="Nowell W R."/>
        </authorList>
    </citation>
    <scope>NUCLEOTIDE SEQUENCE</scope>
</reference>
<organism evidence="1 2">
    <name type="scientific">Rotaria magnacalcarata</name>
    <dbReference type="NCBI Taxonomy" id="392030"/>
    <lineage>
        <taxon>Eukaryota</taxon>
        <taxon>Metazoa</taxon>
        <taxon>Spiralia</taxon>
        <taxon>Gnathifera</taxon>
        <taxon>Rotifera</taxon>
        <taxon>Eurotatoria</taxon>
        <taxon>Bdelloidea</taxon>
        <taxon>Philodinida</taxon>
        <taxon>Philodinidae</taxon>
        <taxon>Rotaria</taxon>
    </lineage>
</organism>
<name>A0A8S2Z6G0_9BILA</name>
<feature type="non-terminal residue" evidence="1">
    <location>
        <position position="1"/>
    </location>
</feature>